<evidence type="ECO:0000256" key="10">
    <source>
        <dbReference type="ARBA" id="ARBA00029409"/>
    </source>
</evidence>
<comment type="caution">
    <text evidence="14">The sequence shown here is derived from an EMBL/GenBank/DDBJ whole genome shotgun (WGS) entry which is preliminary data.</text>
</comment>
<keyword evidence="9" id="KW-0289">Folate biosynthesis</keyword>
<evidence type="ECO:0000313" key="14">
    <source>
        <dbReference type="EMBL" id="MBE6421658.1"/>
    </source>
</evidence>
<dbReference type="PROSITE" id="PS00794">
    <property type="entry name" value="HPPK"/>
    <property type="match status" value="1"/>
</dbReference>
<evidence type="ECO:0000256" key="11">
    <source>
        <dbReference type="ARBA" id="ARBA00029766"/>
    </source>
</evidence>
<evidence type="ECO:0000256" key="7">
    <source>
        <dbReference type="ARBA" id="ARBA00022777"/>
    </source>
</evidence>
<evidence type="ECO:0000256" key="9">
    <source>
        <dbReference type="ARBA" id="ARBA00022909"/>
    </source>
</evidence>
<keyword evidence="5 14" id="KW-0808">Transferase</keyword>
<organism evidence="14 15">
    <name type="scientific">Candidatus Avelusimicrobium gallicola</name>
    <dbReference type="NCBI Taxonomy" id="2562704"/>
    <lineage>
        <taxon>Bacteria</taxon>
        <taxon>Pseudomonadati</taxon>
        <taxon>Elusimicrobiota</taxon>
        <taxon>Elusimicrobia</taxon>
        <taxon>Elusimicrobiales</taxon>
        <taxon>Elusimicrobiaceae</taxon>
        <taxon>Candidatus Avelusimicrobium</taxon>
    </lineage>
</organism>
<dbReference type="Gene3D" id="3.30.70.560">
    <property type="entry name" value="7,8-Dihydro-6-hydroxymethylpterin-pyrophosphokinase HPPK"/>
    <property type="match status" value="1"/>
</dbReference>
<name>A0A928DPM0_9BACT</name>
<dbReference type="Pfam" id="PF01288">
    <property type="entry name" value="HPPK"/>
    <property type="match status" value="1"/>
</dbReference>
<evidence type="ECO:0000256" key="8">
    <source>
        <dbReference type="ARBA" id="ARBA00022840"/>
    </source>
</evidence>
<evidence type="ECO:0000256" key="2">
    <source>
        <dbReference type="ARBA" id="ARBA00005810"/>
    </source>
</evidence>
<dbReference type="AlphaFoldDB" id="A0A928DPM0"/>
<evidence type="ECO:0000256" key="5">
    <source>
        <dbReference type="ARBA" id="ARBA00022679"/>
    </source>
</evidence>
<dbReference type="PANTHER" id="PTHR43071:SF1">
    <property type="entry name" value="2-AMINO-4-HYDROXY-6-HYDROXYMETHYLDIHYDROPTERIDINE PYROPHOSPHOKINASE"/>
    <property type="match status" value="1"/>
</dbReference>
<dbReference type="GO" id="GO:0003848">
    <property type="term" value="F:2-amino-4-hydroxy-6-hydroxymethyldihydropteridine diphosphokinase activity"/>
    <property type="evidence" value="ECO:0007669"/>
    <property type="project" value="UniProtKB-EC"/>
</dbReference>
<comment type="similarity">
    <text evidence="2">Belongs to the HPPK family.</text>
</comment>
<comment type="pathway">
    <text evidence="1">Cofactor biosynthesis; tetrahydrofolate biosynthesis; 2-amino-4-hydroxy-6-hydroxymethyl-7,8-dihydropteridine diphosphate from 7,8-dihydroneopterin triphosphate: step 4/4.</text>
</comment>
<dbReference type="CDD" id="cd00483">
    <property type="entry name" value="HPPK"/>
    <property type="match status" value="1"/>
</dbReference>
<keyword evidence="7" id="KW-0418">Kinase</keyword>
<dbReference type="InterPro" id="IPR000550">
    <property type="entry name" value="Hppk"/>
</dbReference>
<accession>A0A928DPM0</accession>
<evidence type="ECO:0000313" key="15">
    <source>
        <dbReference type="Proteomes" id="UP000725649"/>
    </source>
</evidence>
<sequence>MAQAVLALGSNIAPAKENIDRAVKALADLGTVKEVAPYIVSKPEGFPNQPDFVNTVLILSTPYKPLDLLKKLKALETKLGRVPTFKDGPRVIDLDILFYDDQIVFEDDDEYMLFIPHPRLHEREFVLKPLSYILPEYVHPKLQKPVYLLYRALMKKKGTPECRIL</sequence>
<dbReference type="GO" id="GO:0005524">
    <property type="term" value="F:ATP binding"/>
    <property type="evidence" value="ECO:0007669"/>
    <property type="project" value="UniProtKB-KW"/>
</dbReference>
<evidence type="ECO:0000259" key="13">
    <source>
        <dbReference type="PROSITE" id="PS00794"/>
    </source>
</evidence>
<dbReference type="EC" id="2.7.6.3" evidence="3"/>
<dbReference type="NCBIfam" id="TIGR01498">
    <property type="entry name" value="folK"/>
    <property type="match status" value="1"/>
</dbReference>
<dbReference type="GO" id="GO:0046656">
    <property type="term" value="P:folic acid biosynthetic process"/>
    <property type="evidence" value="ECO:0007669"/>
    <property type="project" value="UniProtKB-KW"/>
</dbReference>
<dbReference type="Proteomes" id="UP000725649">
    <property type="component" value="Unassembled WGS sequence"/>
</dbReference>
<evidence type="ECO:0000256" key="3">
    <source>
        <dbReference type="ARBA" id="ARBA00013253"/>
    </source>
</evidence>
<dbReference type="InterPro" id="IPR035907">
    <property type="entry name" value="Hppk_sf"/>
</dbReference>
<gene>
    <name evidence="14" type="primary">folK</name>
    <name evidence="14" type="ORF">E7027_06005</name>
</gene>
<reference evidence="14" key="1">
    <citation type="submission" date="2019-04" db="EMBL/GenBank/DDBJ databases">
        <title>Evolution of Biomass-Degrading Anaerobic Consortia Revealed by Metagenomics.</title>
        <authorList>
            <person name="Peng X."/>
        </authorList>
    </citation>
    <scope>NUCLEOTIDE SEQUENCE</scope>
    <source>
        <strain evidence="14">SIG66</strain>
    </source>
</reference>
<dbReference type="PANTHER" id="PTHR43071">
    <property type="entry name" value="2-AMINO-4-HYDROXY-6-HYDROXYMETHYLDIHYDROPTERIDINE PYROPHOSPHOKINASE"/>
    <property type="match status" value="1"/>
</dbReference>
<feature type="domain" description="7,8-dihydro-6-hydroxymethylpterin-pyrophosphokinase" evidence="13">
    <location>
        <begin position="86"/>
        <end position="97"/>
    </location>
</feature>
<dbReference type="SUPFAM" id="SSF55083">
    <property type="entry name" value="6-hydroxymethyl-7,8-dihydropterin pyrophosphokinase, HPPK"/>
    <property type="match status" value="1"/>
</dbReference>
<dbReference type="EMBL" id="SUVG01000007">
    <property type="protein sequence ID" value="MBE6421658.1"/>
    <property type="molecule type" value="Genomic_DNA"/>
</dbReference>
<evidence type="ECO:0000256" key="4">
    <source>
        <dbReference type="ARBA" id="ARBA00016218"/>
    </source>
</evidence>
<evidence type="ECO:0000256" key="1">
    <source>
        <dbReference type="ARBA" id="ARBA00005051"/>
    </source>
</evidence>
<evidence type="ECO:0000256" key="12">
    <source>
        <dbReference type="ARBA" id="ARBA00033413"/>
    </source>
</evidence>
<keyword evidence="8" id="KW-0067">ATP-binding</keyword>
<comment type="function">
    <text evidence="10">Catalyzes the transfer of pyrophosphate from adenosine triphosphate (ATP) to 6-hydroxymethyl-7,8-dihydropterin, an enzymatic step in folate biosynthesis pathway.</text>
</comment>
<keyword evidence="6" id="KW-0547">Nucleotide-binding</keyword>
<dbReference type="GO" id="GO:0016301">
    <property type="term" value="F:kinase activity"/>
    <property type="evidence" value="ECO:0007669"/>
    <property type="project" value="UniProtKB-KW"/>
</dbReference>
<protein>
    <recommendedName>
        <fullName evidence="4">2-amino-4-hydroxy-6-hydroxymethyldihydropteridine pyrophosphokinase</fullName>
        <ecNumber evidence="3">2.7.6.3</ecNumber>
    </recommendedName>
    <alternativeName>
        <fullName evidence="11">6-hydroxymethyl-7,8-dihydropterin pyrophosphokinase</fullName>
    </alternativeName>
    <alternativeName>
        <fullName evidence="12">7,8-dihydro-6-hydroxymethylpterin-pyrophosphokinase</fullName>
    </alternativeName>
</protein>
<proteinExistence type="inferred from homology"/>
<evidence type="ECO:0000256" key="6">
    <source>
        <dbReference type="ARBA" id="ARBA00022741"/>
    </source>
</evidence>